<gene>
    <name evidence="8" type="primary">ccmA</name>
    <name evidence="8" type="ORF">CKY28_12505</name>
</gene>
<dbReference type="NCBIfam" id="TIGR01189">
    <property type="entry name" value="ccmA"/>
    <property type="match status" value="1"/>
</dbReference>
<dbReference type="InterPro" id="IPR003439">
    <property type="entry name" value="ABC_transporter-like_ATP-bd"/>
</dbReference>
<dbReference type="EMBL" id="NSLI01000004">
    <property type="protein sequence ID" value="PAX06889.1"/>
    <property type="molecule type" value="Genomic_DNA"/>
</dbReference>
<evidence type="ECO:0000256" key="4">
    <source>
        <dbReference type="ARBA" id="ARBA00022840"/>
    </source>
</evidence>
<organism evidence="8 9">
    <name type="scientific">Sphingomonas lenta</name>
    <dbReference type="NCBI Taxonomy" id="1141887"/>
    <lineage>
        <taxon>Bacteria</taxon>
        <taxon>Pseudomonadati</taxon>
        <taxon>Pseudomonadota</taxon>
        <taxon>Alphaproteobacteria</taxon>
        <taxon>Sphingomonadales</taxon>
        <taxon>Sphingomonadaceae</taxon>
        <taxon>Sphingomonas</taxon>
    </lineage>
</organism>
<evidence type="ECO:0000256" key="5">
    <source>
        <dbReference type="ARBA" id="ARBA00022967"/>
    </source>
</evidence>
<dbReference type="GO" id="GO:0005524">
    <property type="term" value="F:ATP binding"/>
    <property type="evidence" value="ECO:0007669"/>
    <property type="project" value="UniProtKB-KW"/>
</dbReference>
<dbReference type="OrthoDB" id="9800654at2"/>
<keyword evidence="5" id="KW-1278">Translocase</keyword>
<name>A0A2A2SCB3_9SPHN</name>
<dbReference type="PROSITE" id="PS50893">
    <property type="entry name" value="ABC_TRANSPORTER_2"/>
    <property type="match status" value="1"/>
</dbReference>
<dbReference type="PANTHER" id="PTHR43499">
    <property type="entry name" value="ABC TRANSPORTER I FAMILY MEMBER 1"/>
    <property type="match status" value="1"/>
</dbReference>
<dbReference type="GO" id="GO:0016887">
    <property type="term" value="F:ATP hydrolysis activity"/>
    <property type="evidence" value="ECO:0007669"/>
    <property type="project" value="InterPro"/>
</dbReference>
<dbReference type="Pfam" id="PF00005">
    <property type="entry name" value="ABC_tran"/>
    <property type="match status" value="1"/>
</dbReference>
<evidence type="ECO:0000313" key="8">
    <source>
        <dbReference type="EMBL" id="PAX06889.1"/>
    </source>
</evidence>
<dbReference type="Proteomes" id="UP000218151">
    <property type="component" value="Unassembled WGS sequence"/>
</dbReference>
<keyword evidence="1" id="KW-0813">Transport</keyword>
<dbReference type="InterPro" id="IPR027417">
    <property type="entry name" value="P-loop_NTPase"/>
</dbReference>
<dbReference type="GO" id="GO:0022857">
    <property type="term" value="F:transmembrane transporter activity"/>
    <property type="evidence" value="ECO:0007669"/>
    <property type="project" value="InterPro"/>
</dbReference>
<keyword evidence="4 8" id="KW-0067">ATP-binding</keyword>
<keyword evidence="6" id="KW-0472">Membrane</keyword>
<dbReference type="PANTHER" id="PTHR43499:SF1">
    <property type="entry name" value="ABC TRANSPORTER I FAMILY MEMBER 1"/>
    <property type="match status" value="1"/>
</dbReference>
<reference evidence="9" key="1">
    <citation type="submission" date="2017-09" db="EMBL/GenBank/DDBJ databases">
        <authorList>
            <person name="Feng G."/>
            <person name="Zhu H."/>
        </authorList>
    </citation>
    <scope>NUCLEOTIDE SEQUENCE [LARGE SCALE GENOMIC DNA]</scope>
    <source>
        <strain evidence="9">1PNM-20</strain>
    </source>
</reference>
<dbReference type="Gene3D" id="3.40.50.300">
    <property type="entry name" value="P-loop containing nucleotide triphosphate hydrolases"/>
    <property type="match status" value="1"/>
</dbReference>
<comment type="caution">
    <text evidence="8">The sequence shown here is derived from an EMBL/GenBank/DDBJ whole genome shotgun (WGS) entry which is preliminary data.</text>
</comment>
<dbReference type="RefSeq" id="WP_095998715.1">
    <property type="nucleotide sequence ID" value="NZ_NSLI01000004.1"/>
</dbReference>
<evidence type="ECO:0000256" key="3">
    <source>
        <dbReference type="ARBA" id="ARBA00022748"/>
    </source>
</evidence>
<dbReference type="InterPro" id="IPR005895">
    <property type="entry name" value="ABC_transptr_haem_export_CcmA"/>
</dbReference>
<evidence type="ECO:0000259" key="7">
    <source>
        <dbReference type="PROSITE" id="PS50893"/>
    </source>
</evidence>
<dbReference type="AlphaFoldDB" id="A0A2A2SCB3"/>
<evidence type="ECO:0000256" key="1">
    <source>
        <dbReference type="ARBA" id="ARBA00022448"/>
    </source>
</evidence>
<evidence type="ECO:0000256" key="2">
    <source>
        <dbReference type="ARBA" id="ARBA00022741"/>
    </source>
</evidence>
<protein>
    <submittedName>
        <fullName evidence="8">Heme ABC exporter ATP-binding protein CcmA</fullName>
    </submittedName>
</protein>
<dbReference type="GO" id="GO:0017004">
    <property type="term" value="P:cytochrome complex assembly"/>
    <property type="evidence" value="ECO:0007669"/>
    <property type="project" value="UniProtKB-KW"/>
</dbReference>
<evidence type="ECO:0000256" key="6">
    <source>
        <dbReference type="ARBA" id="ARBA00023136"/>
    </source>
</evidence>
<proteinExistence type="predicted"/>
<keyword evidence="2" id="KW-0547">Nucleotide-binding</keyword>
<feature type="domain" description="ABC transporter" evidence="7">
    <location>
        <begin position="3"/>
        <end position="181"/>
    </location>
</feature>
<keyword evidence="9" id="KW-1185">Reference proteome</keyword>
<keyword evidence="3" id="KW-0201">Cytochrome c-type biogenesis</keyword>
<dbReference type="SUPFAM" id="SSF52540">
    <property type="entry name" value="P-loop containing nucleoside triphosphate hydrolases"/>
    <property type="match status" value="1"/>
</dbReference>
<accession>A0A2A2SCB3</accession>
<sequence>MILRFEDVAVARGGRVLVHGLSLQLAAGDAALVTGSNGAGKSSLLRVAAGLLGPFAGRVERGGEAALLTEAHAHDPELSLDRALGFWAKVDRVAPALDALELAHLADVPVRLLSTGQRRRAGLARVVAGGAALWLLDEPANGLDADGVLLLERLLAEHRARGGAAMVASHTPVALPHAVEVRL</sequence>
<evidence type="ECO:0000313" key="9">
    <source>
        <dbReference type="Proteomes" id="UP000218151"/>
    </source>
</evidence>